<accession>A0A5B9QGF5</accession>
<protein>
    <recommendedName>
        <fullName evidence="4">DUF4328 domain-containing protein</fullName>
    </recommendedName>
</protein>
<feature type="transmembrane region" description="Helical" evidence="1">
    <location>
        <begin position="124"/>
        <end position="152"/>
    </location>
</feature>
<keyword evidence="1" id="KW-0812">Transmembrane</keyword>
<keyword evidence="1" id="KW-0472">Membrane</keyword>
<feature type="transmembrane region" description="Helical" evidence="1">
    <location>
        <begin position="79"/>
        <end position="97"/>
    </location>
</feature>
<dbReference type="KEGG" id="rul:UC8_01000"/>
<name>A0A5B9QGF5_9BACT</name>
<dbReference type="Proteomes" id="UP000325286">
    <property type="component" value="Chromosome"/>
</dbReference>
<feature type="transmembrane region" description="Helical" evidence="1">
    <location>
        <begin position="31"/>
        <end position="59"/>
    </location>
</feature>
<organism evidence="2 3">
    <name type="scientific">Roseimaritima ulvae</name>
    <dbReference type="NCBI Taxonomy" id="980254"/>
    <lineage>
        <taxon>Bacteria</taxon>
        <taxon>Pseudomonadati</taxon>
        <taxon>Planctomycetota</taxon>
        <taxon>Planctomycetia</taxon>
        <taxon>Pirellulales</taxon>
        <taxon>Pirellulaceae</taxon>
        <taxon>Roseimaritima</taxon>
    </lineage>
</organism>
<keyword evidence="1" id="KW-1133">Transmembrane helix</keyword>
<dbReference type="AlphaFoldDB" id="A0A5B9QGF5"/>
<gene>
    <name evidence="2" type="ORF">UC8_01000</name>
</gene>
<evidence type="ECO:0000313" key="2">
    <source>
        <dbReference type="EMBL" id="QEG38147.1"/>
    </source>
</evidence>
<evidence type="ECO:0000313" key="3">
    <source>
        <dbReference type="Proteomes" id="UP000325286"/>
    </source>
</evidence>
<sequence length="189" mass="20887">MLLECSSANRAGMPFTTSFSKVPEMQNDPDAIGIIFSLVCYGIFFLLILGVQLACCYVLFKAASTLPPNYQQAKPGQAFFFLIPIFNLVWAFIYPKALSQSFRNFFYAMNQPSDDCGEQTGQTAAILLVCGFIPCVGMFFSIASLIYVIIYLTKIWDCKGRAEQLAVTSGGYQARPPQSGFDPNNPYSP</sequence>
<evidence type="ECO:0008006" key="4">
    <source>
        <dbReference type="Google" id="ProtNLM"/>
    </source>
</evidence>
<dbReference type="EMBL" id="CP042914">
    <property type="protein sequence ID" value="QEG38147.1"/>
    <property type="molecule type" value="Genomic_DNA"/>
</dbReference>
<evidence type="ECO:0000256" key="1">
    <source>
        <dbReference type="SAM" id="Phobius"/>
    </source>
</evidence>
<proteinExistence type="predicted"/>
<reference evidence="2 3" key="1">
    <citation type="submission" date="2019-08" db="EMBL/GenBank/DDBJ databases">
        <title>Deep-cultivation of Planctomycetes and their phenomic and genomic characterization uncovers novel biology.</title>
        <authorList>
            <person name="Wiegand S."/>
            <person name="Jogler M."/>
            <person name="Boedeker C."/>
            <person name="Pinto D."/>
            <person name="Vollmers J."/>
            <person name="Rivas-Marin E."/>
            <person name="Kohn T."/>
            <person name="Peeters S.H."/>
            <person name="Heuer A."/>
            <person name="Rast P."/>
            <person name="Oberbeckmann S."/>
            <person name="Bunk B."/>
            <person name="Jeske O."/>
            <person name="Meyerdierks A."/>
            <person name="Storesund J.E."/>
            <person name="Kallscheuer N."/>
            <person name="Luecker S."/>
            <person name="Lage O.M."/>
            <person name="Pohl T."/>
            <person name="Merkel B.J."/>
            <person name="Hornburger P."/>
            <person name="Mueller R.-W."/>
            <person name="Bruemmer F."/>
            <person name="Labrenz M."/>
            <person name="Spormann A.M."/>
            <person name="Op den Camp H."/>
            <person name="Overmann J."/>
            <person name="Amann R."/>
            <person name="Jetten M.S.M."/>
            <person name="Mascher T."/>
            <person name="Medema M.H."/>
            <person name="Devos D.P."/>
            <person name="Kaster A.-K."/>
            <person name="Ovreas L."/>
            <person name="Rohde M."/>
            <person name="Galperin M.Y."/>
            <person name="Jogler C."/>
        </authorList>
    </citation>
    <scope>NUCLEOTIDE SEQUENCE [LARGE SCALE GENOMIC DNA]</scope>
    <source>
        <strain evidence="2 3">UC8</strain>
    </source>
</reference>
<keyword evidence="3" id="KW-1185">Reference proteome</keyword>